<feature type="region of interest" description="Disordered" evidence="1">
    <location>
        <begin position="171"/>
        <end position="192"/>
    </location>
</feature>
<evidence type="ECO:0000256" key="1">
    <source>
        <dbReference type="SAM" id="MobiDB-lite"/>
    </source>
</evidence>
<sequence length="270" mass="29890">MESGGSIQQDDDTSILVTNENKTQLEEEIRSNIEHQKNIIENIKEKYNVILNKYFPGITLEDLSEPTLNAKLQTGAFNVSVAIPYILESSTNQGYGIYPPKALEPVEGYPKADHLGKHLLFDQNSHNLNNPLNVSNIHAGLKLKGKSQAMGDSPADQVYANYYKNFLKQPESLSKNDNSGKHTPFEQISHNFNNPMIGSNMQGGLKLNEVNQNLGQSSVNQGYGMKYPVFLRQIEGYPKAGYLGNNPSIYQNPHNLINPVVGSNSKGGEL</sequence>
<accession>A0A1I8B2Q2</accession>
<dbReference type="Proteomes" id="UP000095281">
    <property type="component" value="Unplaced"/>
</dbReference>
<name>A0A1I8B2Q2_MELHA</name>
<keyword evidence="2" id="KW-1185">Reference proteome</keyword>
<evidence type="ECO:0000313" key="2">
    <source>
        <dbReference type="Proteomes" id="UP000095281"/>
    </source>
</evidence>
<proteinExistence type="predicted"/>
<dbReference type="WBParaSite" id="MhA1_Contig1277.frz3.gene20">
    <property type="protein sequence ID" value="MhA1_Contig1277.frz3.gene20"/>
    <property type="gene ID" value="MhA1_Contig1277.frz3.gene20"/>
</dbReference>
<organism evidence="2 3">
    <name type="scientific">Meloidogyne hapla</name>
    <name type="common">Root-knot nematode worm</name>
    <dbReference type="NCBI Taxonomy" id="6305"/>
    <lineage>
        <taxon>Eukaryota</taxon>
        <taxon>Metazoa</taxon>
        <taxon>Ecdysozoa</taxon>
        <taxon>Nematoda</taxon>
        <taxon>Chromadorea</taxon>
        <taxon>Rhabditida</taxon>
        <taxon>Tylenchina</taxon>
        <taxon>Tylenchomorpha</taxon>
        <taxon>Tylenchoidea</taxon>
        <taxon>Meloidogynidae</taxon>
        <taxon>Meloidogyninae</taxon>
        <taxon>Meloidogyne</taxon>
    </lineage>
</organism>
<reference evidence="3" key="1">
    <citation type="submission" date="2016-11" db="UniProtKB">
        <authorList>
            <consortium name="WormBaseParasite"/>
        </authorList>
    </citation>
    <scope>IDENTIFICATION</scope>
</reference>
<evidence type="ECO:0000313" key="3">
    <source>
        <dbReference type="WBParaSite" id="MhA1_Contig1277.frz3.gene20"/>
    </source>
</evidence>
<protein>
    <submittedName>
        <fullName evidence="3">Uncharacterized protein</fullName>
    </submittedName>
</protein>
<dbReference type="AlphaFoldDB" id="A0A1I8B2Q2"/>